<dbReference type="InterPro" id="IPR006076">
    <property type="entry name" value="FAD-dep_OxRdtase"/>
</dbReference>
<sequence length="377" mass="40530">MMGTTHQTDTLIVGGGVIGCAIAYELAKAGVDVIVLEKETLGSQSTRAGAGMLGAQVEMTAPGPMYELGVKSRALFPKLREELLDISGIDMELHTPGIFRIAVDEDDRAALLERQRWQTECGQRAVWFEDEDLRGEMGDLVSPRYGALYLPDDHQVRNPQLLLALAASAKRLGVRIFEHTPMMGFLQEHGAVAGVKTADGVIRADRVIVAAGAWSGLLARQLGLDLPVFPVKGQSFLLDSYSPPTPFTIYTHGCYILPKKNGQVYVGATEEQQAGFDRRPNLRSLASLSTQAVELLPSLGDLPFSTPLAGLRPGSRDGMPYLGSVPGIDGLYVASGHFRNGVLLSAITGLVMAELLTGKETSVDLEAFSLKRAHVFG</sequence>
<name>A0A1Y0IN69_9BACL</name>
<dbReference type="OrthoDB" id="9794226at2"/>
<protein>
    <recommendedName>
        <fullName evidence="5">glycine oxidase</fullName>
        <ecNumber evidence="5">1.4.3.19</ecNumber>
    </recommendedName>
</protein>
<dbReference type="InterPro" id="IPR012727">
    <property type="entry name" value="Gly_oxidase_ThiO"/>
</dbReference>
<dbReference type="Proteomes" id="UP000195437">
    <property type="component" value="Chromosome"/>
</dbReference>
<dbReference type="RefSeq" id="WP_087457316.1">
    <property type="nucleotide sequence ID" value="NZ_CP021434.1"/>
</dbReference>
<evidence type="ECO:0000313" key="7">
    <source>
        <dbReference type="EMBL" id="ARU61947.1"/>
    </source>
</evidence>
<reference evidence="8" key="1">
    <citation type="submission" date="2017-05" db="EMBL/GenBank/DDBJ databases">
        <authorList>
            <person name="Sung H."/>
        </authorList>
    </citation>
    <scope>NUCLEOTIDE SEQUENCE [LARGE SCALE GENOMIC DNA]</scope>
    <source>
        <strain evidence="8">AR23208</strain>
    </source>
</reference>
<comment type="catalytic activity">
    <reaction evidence="4">
        <text>glycine + O2 + H2O = glyoxylate + H2O2 + NH4(+)</text>
        <dbReference type="Rhea" id="RHEA:11532"/>
        <dbReference type="ChEBI" id="CHEBI:15377"/>
        <dbReference type="ChEBI" id="CHEBI:15379"/>
        <dbReference type="ChEBI" id="CHEBI:16240"/>
        <dbReference type="ChEBI" id="CHEBI:28938"/>
        <dbReference type="ChEBI" id="CHEBI:36655"/>
        <dbReference type="ChEBI" id="CHEBI:57305"/>
        <dbReference type="EC" id="1.4.3.19"/>
    </reaction>
</comment>
<dbReference type="PANTHER" id="PTHR13847">
    <property type="entry name" value="SARCOSINE DEHYDROGENASE-RELATED"/>
    <property type="match status" value="1"/>
</dbReference>
<organism evidence="7 8">
    <name type="scientific">Tumebacillus avium</name>
    <dbReference type="NCBI Taxonomy" id="1903704"/>
    <lineage>
        <taxon>Bacteria</taxon>
        <taxon>Bacillati</taxon>
        <taxon>Bacillota</taxon>
        <taxon>Bacilli</taxon>
        <taxon>Bacillales</taxon>
        <taxon>Alicyclobacillaceae</taxon>
        <taxon>Tumebacillus</taxon>
    </lineage>
</organism>
<dbReference type="InterPro" id="IPR036188">
    <property type="entry name" value="FAD/NAD-bd_sf"/>
</dbReference>
<dbReference type="KEGG" id="tum:CBW65_13595"/>
<evidence type="ECO:0000256" key="2">
    <source>
        <dbReference type="ARBA" id="ARBA00022977"/>
    </source>
</evidence>
<dbReference type="Gene3D" id="3.30.9.10">
    <property type="entry name" value="D-Amino Acid Oxidase, subunit A, domain 2"/>
    <property type="match status" value="1"/>
</dbReference>
<dbReference type="SUPFAM" id="SSF54373">
    <property type="entry name" value="FAD-linked reductases, C-terminal domain"/>
    <property type="match status" value="1"/>
</dbReference>
<dbReference type="EMBL" id="CP021434">
    <property type="protein sequence ID" value="ARU61947.1"/>
    <property type="molecule type" value="Genomic_DNA"/>
</dbReference>
<dbReference type="GO" id="GO:0009229">
    <property type="term" value="P:thiamine diphosphate biosynthetic process"/>
    <property type="evidence" value="ECO:0007669"/>
    <property type="project" value="UniProtKB-UniPathway"/>
</dbReference>
<dbReference type="UniPathway" id="UPA00060"/>
<evidence type="ECO:0000259" key="6">
    <source>
        <dbReference type="Pfam" id="PF01266"/>
    </source>
</evidence>
<evidence type="ECO:0000313" key="8">
    <source>
        <dbReference type="Proteomes" id="UP000195437"/>
    </source>
</evidence>
<evidence type="ECO:0000256" key="3">
    <source>
        <dbReference type="ARBA" id="ARBA00023002"/>
    </source>
</evidence>
<keyword evidence="8" id="KW-1185">Reference proteome</keyword>
<gene>
    <name evidence="7" type="ORF">CBW65_13595</name>
</gene>
<feature type="domain" description="FAD dependent oxidoreductase" evidence="6">
    <location>
        <begin position="9"/>
        <end position="355"/>
    </location>
</feature>
<dbReference type="NCBIfam" id="TIGR02352">
    <property type="entry name" value="thiamin_ThiO"/>
    <property type="match status" value="1"/>
</dbReference>
<evidence type="ECO:0000256" key="1">
    <source>
        <dbReference type="ARBA" id="ARBA00004948"/>
    </source>
</evidence>
<dbReference type="EC" id="1.4.3.19" evidence="5"/>
<proteinExistence type="predicted"/>
<comment type="pathway">
    <text evidence="1">Cofactor biosynthesis; thiamine diphosphate biosynthesis.</text>
</comment>
<evidence type="ECO:0000256" key="5">
    <source>
        <dbReference type="ARBA" id="ARBA00050018"/>
    </source>
</evidence>
<dbReference type="GO" id="GO:0050660">
    <property type="term" value="F:flavin adenine dinucleotide binding"/>
    <property type="evidence" value="ECO:0007669"/>
    <property type="project" value="InterPro"/>
</dbReference>
<dbReference type="PANTHER" id="PTHR13847:SF289">
    <property type="entry name" value="GLYCINE OXIDASE"/>
    <property type="match status" value="1"/>
</dbReference>
<dbReference type="GO" id="GO:0043799">
    <property type="term" value="F:glycine oxidase activity"/>
    <property type="evidence" value="ECO:0007669"/>
    <property type="project" value="UniProtKB-EC"/>
</dbReference>
<evidence type="ECO:0000256" key="4">
    <source>
        <dbReference type="ARBA" id="ARBA00049872"/>
    </source>
</evidence>
<dbReference type="GO" id="GO:0009228">
    <property type="term" value="P:thiamine biosynthetic process"/>
    <property type="evidence" value="ECO:0007669"/>
    <property type="project" value="UniProtKB-KW"/>
</dbReference>
<keyword evidence="3" id="KW-0560">Oxidoreductase</keyword>
<dbReference type="AlphaFoldDB" id="A0A1Y0IN69"/>
<dbReference type="GO" id="GO:0005737">
    <property type="term" value="C:cytoplasm"/>
    <property type="evidence" value="ECO:0007669"/>
    <property type="project" value="TreeGrafter"/>
</dbReference>
<accession>A0A1Y0IN69</accession>
<dbReference type="SUPFAM" id="SSF51905">
    <property type="entry name" value="FAD/NAD(P)-binding domain"/>
    <property type="match status" value="1"/>
</dbReference>
<dbReference type="Pfam" id="PF01266">
    <property type="entry name" value="DAO"/>
    <property type="match status" value="1"/>
</dbReference>
<keyword evidence="2" id="KW-0784">Thiamine biosynthesis</keyword>
<dbReference type="Gene3D" id="3.50.50.60">
    <property type="entry name" value="FAD/NAD(P)-binding domain"/>
    <property type="match status" value="1"/>
</dbReference>